<reference evidence="2 3" key="1">
    <citation type="submission" date="2022-04" db="EMBL/GenBank/DDBJ databases">
        <title>Genome diversity in the genus Frankia.</title>
        <authorList>
            <person name="Carlos-Shanley C."/>
            <person name="Hahn D."/>
        </authorList>
    </citation>
    <scope>NUCLEOTIDE SEQUENCE [LARGE SCALE GENOMIC DNA]</scope>
    <source>
        <strain evidence="2 3">Ag45/Mut15</strain>
    </source>
</reference>
<organism evidence="2 3">
    <name type="scientific">Frankia umida</name>
    <dbReference type="NCBI Taxonomy" id="573489"/>
    <lineage>
        <taxon>Bacteria</taxon>
        <taxon>Bacillati</taxon>
        <taxon>Actinomycetota</taxon>
        <taxon>Actinomycetes</taxon>
        <taxon>Frankiales</taxon>
        <taxon>Frankiaceae</taxon>
        <taxon>Frankia</taxon>
    </lineage>
</organism>
<sequence length="134" mass="14339">MAAMLTTLDHPVPDVELDRMEQQRTALAETGRRLYPDVLPCLETLRAEGMHPALLSKTDGWLQRRRLQVLGLVKLLDVIALSGETGVASPDPAANTQGTLAAGNPRALPIDRTGRHPVPAGEPCIADLCDGLTS</sequence>
<keyword evidence="3" id="KW-1185">Reference proteome</keyword>
<feature type="region of interest" description="Disordered" evidence="1">
    <location>
        <begin position="86"/>
        <end position="106"/>
    </location>
</feature>
<proteinExistence type="predicted"/>
<dbReference type="Proteomes" id="UP001201873">
    <property type="component" value="Unassembled WGS sequence"/>
</dbReference>
<protein>
    <submittedName>
        <fullName evidence="2">Uncharacterized protein</fullName>
    </submittedName>
</protein>
<dbReference type="Gene3D" id="3.40.50.1000">
    <property type="entry name" value="HAD superfamily/HAD-like"/>
    <property type="match status" value="1"/>
</dbReference>
<gene>
    <name evidence="2" type="ORF">MXD59_24870</name>
</gene>
<comment type="caution">
    <text evidence="2">The sequence shown here is derived from an EMBL/GenBank/DDBJ whole genome shotgun (WGS) entry which is preliminary data.</text>
</comment>
<dbReference type="RefSeq" id="WP_248827008.1">
    <property type="nucleotide sequence ID" value="NZ_JALKFT010000054.1"/>
</dbReference>
<dbReference type="EMBL" id="JALKFT010000054">
    <property type="protein sequence ID" value="MCK9878951.1"/>
    <property type="molecule type" value="Genomic_DNA"/>
</dbReference>
<dbReference type="InterPro" id="IPR023214">
    <property type="entry name" value="HAD_sf"/>
</dbReference>
<evidence type="ECO:0000256" key="1">
    <source>
        <dbReference type="SAM" id="MobiDB-lite"/>
    </source>
</evidence>
<evidence type="ECO:0000313" key="3">
    <source>
        <dbReference type="Proteomes" id="UP001201873"/>
    </source>
</evidence>
<accession>A0ABT0K565</accession>
<dbReference type="InterPro" id="IPR036412">
    <property type="entry name" value="HAD-like_sf"/>
</dbReference>
<name>A0ABT0K565_9ACTN</name>
<dbReference type="SUPFAM" id="SSF56784">
    <property type="entry name" value="HAD-like"/>
    <property type="match status" value="1"/>
</dbReference>
<evidence type="ECO:0000313" key="2">
    <source>
        <dbReference type="EMBL" id="MCK9878951.1"/>
    </source>
</evidence>